<gene>
    <name evidence="1" type="ORF">CO661_01875</name>
</gene>
<protein>
    <submittedName>
        <fullName evidence="1">Uncharacterized protein</fullName>
    </submittedName>
</protein>
<accession>A0A2A6M6H1</accession>
<evidence type="ECO:0000313" key="1">
    <source>
        <dbReference type="EMBL" id="PDT50411.1"/>
    </source>
</evidence>
<dbReference type="EMBL" id="NWTC01000001">
    <property type="protein sequence ID" value="PDT50411.1"/>
    <property type="molecule type" value="Genomic_DNA"/>
</dbReference>
<dbReference type="AlphaFoldDB" id="A0A2A6M6H1"/>
<organism evidence="1 2">
    <name type="scientific">Rhizobium fredii</name>
    <name type="common">Sinorhizobium fredii</name>
    <dbReference type="NCBI Taxonomy" id="380"/>
    <lineage>
        <taxon>Bacteria</taxon>
        <taxon>Pseudomonadati</taxon>
        <taxon>Pseudomonadota</taxon>
        <taxon>Alphaproteobacteria</taxon>
        <taxon>Hyphomicrobiales</taxon>
        <taxon>Rhizobiaceae</taxon>
        <taxon>Sinorhizobium/Ensifer group</taxon>
        <taxon>Sinorhizobium</taxon>
    </lineage>
</organism>
<dbReference type="RefSeq" id="WP_042778319.1">
    <property type="nucleotide sequence ID" value="NZ_NWTC01000001.1"/>
</dbReference>
<dbReference type="Proteomes" id="UP000220353">
    <property type="component" value="Unassembled WGS sequence"/>
</dbReference>
<reference evidence="1 2" key="1">
    <citation type="submission" date="2017-09" db="EMBL/GenBank/DDBJ databases">
        <title>Comparative genomics of rhizobia isolated from Phaseolus vulgaris in China.</title>
        <authorList>
            <person name="Tong W."/>
        </authorList>
    </citation>
    <scope>NUCLEOTIDE SEQUENCE [LARGE SCALE GENOMIC DNA]</scope>
    <source>
        <strain evidence="1 2">PCH1</strain>
    </source>
</reference>
<proteinExistence type="predicted"/>
<name>A0A2A6M6H1_RHIFR</name>
<sequence length="408" mass="44005">MASVRKRSSDQVVISQPNVNSHAAELMFDVTGLSQPCLRFETTGEFGSFLSHTSEAALIGLLVPAMAAGKDIVVSGRVSETLVFNIEKNIIPLLLRTIPRLSGIQIVAPDKVETKLTGAPAVLTGLSNGIDSLCTCADFLLGDAPKSMRLTHFLFCNIGSHGAASPEKSRALFDDRLAAVRSAAAGFGIPVIPLTSNLDAFYESHGFQETHTYRNASAALALGRGVATYLYSSGISYAGIAVRPDAGSPAYINPLLLPLIRTETLQCHPVGTGYTRVEKTDIVADLDVARHHLDVCAKTWPNCSVCWKCARTLFTAELLGKADNLTQVLDRAKFSPKRDGFAAHILLTANHNSLNREIRDLMQSSGFSVKPHHLAIAAVGFLPHRLFRAGVPKMHGLYRRITGFPPDH</sequence>
<comment type="caution">
    <text evidence="1">The sequence shown here is derived from an EMBL/GenBank/DDBJ whole genome shotgun (WGS) entry which is preliminary data.</text>
</comment>
<evidence type="ECO:0000313" key="2">
    <source>
        <dbReference type="Proteomes" id="UP000220353"/>
    </source>
</evidence>